<proteinExistence type="predicted"/>
<dbReference type="GeneID" id="87865691"/>
<sequence>MPVVPALRPPVWLIIGAYASCPLLVLWFTSILFYVAVQRQFDVTRLVLSILHIVGVVVALRIRSSLGKEDPQAPKFCILRPATACPSFTTKTLYGLHLSRWDFGPDKQGLLPPLTKRDLILRLLIAGVSLFPFELRRMLGRDYPGKEAEAGRASQILGLRYTGYDAISNRLGSAFAMSTKSKTSLGDGDDDVRKTFSSRMPIAAKFLGYHPFPPVMNLYGNSSGGVIGALTTYKLCGADKNEFLYVVEVHHGFTPRGPLNFRPGFYLRNGTGTEAPILAAAGDEEREPLLMSTFSVKSLIMVPPPLDEDDVEFNLNPRDLVTEIMYATTTSDGSVSFRFSVEVGPKMKIREEFEWRKTRKGDTNTQHSRYILTRLPSSSSTSFSSPSPSSSSSSAQEESDILADLTFRNAISLHHLFTLELKGVACSGVMGDRWTLMVVATALRLYWLRSYGKTNKAVVGIGQKLRGK</sequence>
<comment type="caution">
    <text evidence="3">The sequence shown here is derived from an EMBL/GenBank/DDBJ whole genome shotgun (WGS) entry which is preliminary data.</text>
</comment>
<evidence type="ECO:0000313" key="4">
    <source>
        <dbReference type="Proteomes" id="UP001278500"/>
    </source>
</evidence>
<evidence type="ECO:0000256" key="1">
    <source>
        <dbReference type="SAM" id="MobiDB-lite"/>
    </source>
</evidence>
<keyword evidence="2" id="KW-0472">Membrane</keyword>
<accession>A0AAE0MMM8</accession>
<evidence type="ECO:0000313" key="3">
    <source>
        <dbReference type="EMBL" id="KAK3338117.1"/>
    </source>
</evidence>
<reference evidence="3" key="2">
    <citation type="submission" date="2023-06" db="EMBL/GenBank/DDBJ databases">
        <authorList>
            <consortium name="Lawrence Berkeley National Laboratory"/>
            <person name="Haridas S."/>
            <person name="Hensen N."/>
            <person name="Bonometti L."/>
            <person name="Westerberg I."/>
            <person name="Brannstrom I.O."/>
            <person name="Guillou S."/>
            <person name="Cros-Aarteil S."/>
            <person name="Calhoun S."/>
            <person name="Kuo A."/>
            <person name="Mondo S."/>
            <person name="Pangilinan J."/>
            <person name="Riley R."/>
            <person name="Labutti K."/>
            <person name="Andreopoulos B."/>
            <person name="Lipzen A."/>
            <person name="Chen C."/>
            <person name="Yanf M."/>
            <person name="Daum C."/>
            <person name="Ng V."/>
            <person name="Clum A."/>
            <person name="Steindorff A."/>
            <person name="Ohm R."/>
            <person name="Martin F."/>
            <person name="Silar P."/>
            <person name="Natvig D."/>
            <person name="Lalanne C."/>
            <person name="Gautier V."/>
            <person name="Ament-Velasquez S.L."/>
            <person name="Kruys A."/>
            <person name="Hutchinson M.I."/>
            <person name="Powell A.J."/>
            <person name="Barry K."/>
            <person name="Miller A.N."/>
            <person name="Grigoriev I.V."/>
            <person name="Debuchy R."/>
            <person name="Gladieux P."/>
            <person name="Thoren M.H."/>
            <person name="Johannesson H."/>
        </authorList>
    </citation>
    <scope>NUCLEOTIDE SEQUENCE</scope>
    <source>
        <strain evidence="3">CBS 560.94</strain>
    </source>
</reference>
<gene>
    <name evidence="3" type="ORF">B0H65DRAFT_512015</name>
</gene>
<keyword evidence="2" id="KW-0812">Transmembrane</keyword>
<feature type="region of interest" description="Disordered" evidence="1">
    <location>
        <begin position="376"/>
        <end position="395"/>
    </location>
</feature>
<protein>
    <submittedName>
        <fullName evidence="3">Uncharacterized protein</fullName>
    </submittedName>
</protein>
<dbReference type="EMBL" id="JAUEPP010000008">
    <property type="protein sequence ID" value="KAK3338117.1"/>
    <property type="molecule type" value="Genomic_DNA"/>
</dbReference>
<dbReference type="Proteomes" id="UP001278500">
    <property type="component" value="Unassembled WGS sequence"/>
</dbReference>
<dbReference type="AlphaFoldDB" id="A0AAE0MMM8"/>
<keyword evidence="2" id="KW-1133">Transmembrane helix</keyword>
<feature type="compositionally biased region" description="Low complexity" evidence="1">
    <location>
        <begin position="376"/>
        <end position="394"/>
    </location>
</feature>
<keyword evidence="4" id="KW-1185">Reference proteome</keyword>
<name>A0AAE0MMM8_9PEZI</name>
<feature type="transmembrane region" description="Helical" evidence="2">
    <location>
        <begin position="43"/>
        <end position="62"/>
    </location>
</feature>
<organism evidence="3 4">
    <name type="scientific">Neurospora tetraspora</name>
    <dbReference type="NCBI Taxonomy" id="94610"/>
    <lineage>
        <taxon>Eukaryota</taxon>
        <taxon>Fungi</taxon>
        <taxon>Dikarya</taxon>
        <taxon>Ascomycota</taxon>
        <taxon>Pezizomycotina</taxon>
        <taxon>Sordariomycetes</taxon>
        <taxon>Sordariomycetidae</taxon>
        <taxon>Sordariales</taxon>
        <taxon>Sordariaceae</taxon>
        <taxon>Neurospora</taxon>
    </lineage>
</organism>
<feature type="transmembrane region" description="Helical" evidence="2">
    <location>
        <begin position="12"/>
        <end position="36"/>
    </location>
</feature>
<reference evidence="3" key="1">
    <citation type="journal article" date="2023" name="Mol. Phylogenet. Evol.">
        <title>Genome-scale phylogeny and comparative genomics of the fungal order Sordariales.</title>
        <authorList>
            <person name="Hensen N."/>
            <person name="Bonometti L."/>
            <person name="Westerberg I."/>
            <person name="Brannstrom I.O."/>
            <person name="Guillou S."/>
            <person name="Cros-Aarteil S."/>
            <person name="Calhoun S."/>
            <person name="Haridas S."/>
            <person name="Kuo A."/>
            <person name="Mondo S."/>
            <person name="Pangilinan J."/>
            <person name="Riley R."/>
            <person name="LaButti K."/>
            <person name="Andreopoulos B."/>
            <person name="Lipzen A."/>
            <person name="Chen C."/>
            <person name="Yan M."/>
            <person name="Daum C."/>
            <person name="Ng V."/>
            <person name="Clum A."/>
            <person name="Steindorff A."/>
            <person name="Ohm R.A."/>
            <person name="Martin F."/>
            <person name="Silar P."/>
            <person name="Natvig D.O."/>
            <person name="Lalanne C."/>
            <person name="Gautier V."/>
            <person name="Ament-Velasquez S.L."/>
            <person name="Kruys A."/>
            <person name="Hutchinson M.I."/>
            <person name="Powell A.J."/>
            <person name="Barry K."/>
            <person name="Miller A.N."/>
            <person name="Grigoriev I.V."/>
            <person name="Debuchy R."/>
            <person name="Gladieux P."/>
            <person name="Hiltunen Thoren M."/>
            <person name="Johannesson H."/>
        </authorList>
    </citation>
    <scope>NUCLEOTIDE SEQUENCE</scope>
    <source>
        <strain evidence="3">CBS 560.94</strain>
    </source>
</reference>
<evidence type="ECO:0000256" key="2">
    <source>
        <dbReference type="SAM" id="Phobius"/>
    </source>
</evidence>
<dbReference type="RefSeq" id="XP_062677568.1">
    <property type="nucleotide sequence ID" value="XM_062828537.1"/>
</dbReference>